<evidence type="ECO:0000313" key="3">
    <source>
        <dbReference type="Proteomes" id="UP000030653"/>
    </source>
</evidence>
<accession>M5G042</accession>
<dbReference type="InterPro" id="IPR040976">
    <property type="entry name" value="Pkinase_fungal"/>
</dbReference>
<dbReference type="AlphaFoldDB" id="M5G042"/>
<feature type="domain" description="Fungal-type protein kinase" evidence="1">
    <location>
        <begin position="14"/>
        <end position="147"/>
    </location>
</feature>
<dbReference type="EMBL" id="JH795862">
    <property type="protein sequence ID" value="EJU02119.1"/>
    <property type="molecule type" value="Genomic_DNA"/>
</dbReference>
<protein>
    <recommendedName>
        <fullName evidence="1">Fungal-type protein kinase domain-containing protein</fullName>
    </recommendedName>
</protein>
<dbReference type="Pfam" id="PF17667">
    <property type="entry name" value="Pkinase_fungal"/>
    <property type="match status" value="1"/>
</dbReference>
<name>M5G042_DACPD</name>
<evidence type="ECO:0000259" key="1">
    <source>
        <dbReference type="Pfam" id="PF17667"/>
    </source>
</evidence>
<keyword evidence="3" id="KW-1185">Reference proteome</keyword>
<dbReference type="HOGENOM" id="CLU_1731410_0_0_1"/>
<gene>
    <name evidence="2" type="ORF">DACRYDRAFT_21892</name>
</gene>
<evidence type="ECO:0000313" key="2">
    <source>
        <dbReference type="EMBL" id="EJU02119.1"/>
    </source>
</evidence>
<organism evidence="2 3">
    <name type="scientific">Dacryopinax primogenitus (strain DJM 731)</name>
    <name type="common">Brown rot fungus</name>
    <dbReference type="NCBI Taxonomy" id="1858805"/>
    <lineage>
        <taxon>Eukaryota</taxon>
        <taxon>Fungi</taxon>
        <taxon>Dikarya</taxon>
        <taxon>Basidiomycota</taxon>
        <taxon>Agaricomycotina</taxon>
        <taxon>Dacrymycetes</taxon>
        <taxon>Dacrymycetales</taxon>
        <taxon>Dacrymycetaceae</taxon>
        <taxon>Dacryopinax</taxon>
    </lineage>
</organism>
<reference evidence="2 3" key="1">
    <citation type="journal article" date="2012" name="Science">
        <title>The Paleozoic origin of enzymatic lignin decomposition reconstructed from 31 fungal genomes.</title>
        <authorList>
            <person name="Floudas D."/>
            <person name="Binder M."/>
            <person name="Riley R."/>
            <person name="Barry K."/>
            <person name="Blanchette R.A."/>
            <person name="Henrissat B."/>
            <person name="Martinez A.T."/>
            <person name="Otillar R."/>
            <person name="Spatafora J.W."/>
            <person name="Yadav J.S."/>
            <person name="Aerts A."/>
            <person name="Benoit I."/>
            <person name="Boyd A."/>
            <person name="Carlson A."/>
            <person name="Copeland A."/>
            <person name="Coutinho P.M."/>
            <person name="de Vries R.P."/>
            <person name="Ferreira P."/>
            <person name="Findley K."/>
            <person name="Foster B."/>
            <person name="Gaskell J."/>
            <person name="Glotzer D."/>
            <person name="Gorecki P."/>
            <person name="Heitman J."/>
            <person name="Hesse C."/>
            <person name="Hori C."/>
            <person name="Igarashi K."/>
            <person name="Jurgens J.A."/>
            <person name="Kallen N."/>
            <person name="Kersten P."/>
            <person name="Kohler A."/>
            <person name="Kuees U."/>
            <person name="Kumar T.K.A."/>
            <person name="Kuo A."/>
            <person name="LaButti K."/>
            <person name="Larrondo L.F."/>
            <person name="Lindquist E."/>
            <person name="Ling A."/>
            <person name="Lombard V."/>
            <person name="Lucas S."/>
            <person name="Lundell T."/>
            <person name="Martin R."/>
            <person name="McLaughlin D.J."/>
            <person name="Morgenstern I."/>
            <person name="Morin E."/>
            <person name="Murat C."/>
            <person name="Nagy L.G."/>
            <person name="Nolan M."/>
            <person name="Ohm R.A."/>
            <person name="Patyshakuliyeva A."/>
            <person name="Rokas A."/>
            <person name="Ruiz-Duenas F.J."/>
            <person name="Sabat G."/>
            <person name="Salamov A."/>
            <person name="Samejima M."/>
            <person name="Schmutz J."/>
            <person name="Slot J.C."/>
            <person name="St John F."/>
            <person name="Stenlid J."/>
            <person name="Sun H."/>
            <person name="Sun S."/>
            <person name="Syed K."/>
            <person name="Tsang A."/>
            <person name="Wiebenga A."/>
            <person name="Young D."/>
            <person name="Pisabarro A."/>
            <person name="Eastwood D.C."/>
            <person name="Martin F."/>
            <person name="Cullen D."/>
            <person name="Grigoriev I.V."/>
            <person name="Hibbett D.S."/>
        </authorList>
    </citation>
    <scope>NUCLEOTIDE SEQUENCE [LARGE SCALE GENOMIC DNA]</scope>
    <source>
        <strain evidence="2 3">DJM-731 SS1</strain>
    </source>
</reference>
<dbReference type="RefSeq" id="XP_040629016.1">
    <property type="nucleotide sequence ID" value="XM_040772589.1"/>
</dbReference>
<proteinExistence type="predicted"/>
<sequence>MTGFGVVSRLASPGHHWVDIIDISEFKKSAEKGREVMFGMHHVLDSYMNRSLVFGTTIARRQTRFWKMSREGLVTTEPIDFHTEALLFIEHTARLAYASTAQLGIDDTAALTQDKERIATISINKETYFIVRTLFQHPAHNICSRAARICG</sequence>
<dbReference type="GeneID" id="63687651"/>
<dbReference type="Proteomes" id="UP000030653">
    <property type="component" value="Unassembled WGS sequence"/>
</dbReference>